<dbReference type="Proteomes" id="UP000295197">
    <property type="component" value="Unassembled WGS sequence"/>
</dbReference>
<feature type="transmembrane region" description="Helical" evidence="1">
    <location>
        <begin position="28"/>
        <end position="49"/>
    </location>
</feature>
<feature type="transmembrane region" description="Helical" evidence="1">
    <location>
        <begin position="437"/>
        <end position="455"/>
    </location>
</feature>
<dbReference type="Pfam" id="PF06123">
    <property type="entry name" value="CreD"/>
    <property type="match status" value="1"/>
</dbReference>
<dbReference type="PANTHER" id="PTHR30092">
    <property type="entry name" value="INNER MEMBRANE PROTEIN CRED"/>
    <property type="match status" value="1"/>
</dbReference>
<dbReference type="RefSeq" id="WP_132777504.1">
    <property type="nucleotide sequence ID" value="NZ_SMBZ01000016.1"/>
</dbReference>
<comment type="caution">
    <text evidence="2">The sequence shown here is derived from an EMBL/GenBank/DDBJ whole genome shotgun (WGS) entry which is preliminary data.</text>
</comment>
<evidence type="ECO:0000313" key="3">
    <source>
        <dbReference type="Proteomes" id="UP000295197"/>
    </source>
</evidence>
<reference evidence="2 3" key="1">
    <citation type="submission" date="2019-03" db="EMBL/GenBank/DDBJ databases">
        <title>Genomic Encyclopedia of Type Strains, Phase IV (KMG-IV): sequencing the most valuable type-strain genomes for metagenomic binning, comparative biology and taxonomic classification.</title>
        <authorList>
            <person name="Goeker M."/>
        </authorList>
    </citation>
    <scope>NUCLEOTIDE SEQUENCE [LARGE SCALE GENOMIC DNA]</scope>
    <source>
        <strain evidence="2 3">DSM 22362</strain>
    </source>
</reference>
<evidence type="ECO:0000256" key="1">
    <source>
        <dbReference type="SAM" id="Phobius"/>
    </source>
</evidence>
<evidence type="ECO:0000313" key="2">
    <source>
        <dbReference type="EMBL" id="TCV14147.1"/>
    </source>
</evidence>
<dbReference type="InterPro" id="IPR010364">
    <property type="entry name" value="Uncharacterised_IM_CreD"/>
</dbReference>
<organism evidence="2 3">
    <name type="scientific">Sphingobacterium alimentarium</name>
    <dbReference type="NCBI Taxonomy" id="797292"/>
    <lineage>
        <taxon>Bacteria</taxon>
        <taxon>Pseudomonadati</taxon>
        <taxon>Bacteroidota</taxon>
        <taxon>Sphingobacteriia</taxon>
        <taxon>Sphingobacteriales</taxon>
        <taxon>Sphingobacteriaceae</taxon>
        <taxon>Sphingobacterium</taxon>
    </lineage>
</organism>
<dbReference type="NCBIfam" id="NF008712">
    <property type="entry name" value="PRK11715.1-1"/>
    <property type="match status" value="1"/>
</dbReference>
<keyword evidence="3" id="KW-1185">Reference proteome</keyword>
<feature type="transmembrane region" description="Helical" evidence="1">
    <location>
        <begin position="382"/>
        <end position="402"/>
    </location>
</feature>
<protein>
    <submittedName>
        <fullName evidence="2">Inner membrane protein</fullName>
    </submittedName>
</protein>
<dbReference type="GO" id="GO:0005886">
    <property type="term" value="C:plasma membrane"/>
    <property type="evidence" value="ECO:0007669"/>
    <property type="project" value="TreeGrafter"/>
</dbReference>
<feature type="transmembrane region" description="Helical" evidence="1">
    <location>
        <begin position="408"/>
        <end position="430"/>
    </location>
</feature>
<dbReference type="EMBL" id="SMBZ01000016">
    <property type="protein sequence ID" value="TCV14147.1"/>
    <property type="molecule type" value="Genomic_DNA"/>
</dbReference>
<feature type="transmembrane region" description="Helical" evidence="1">
    <location>
        <begin position="461"/>
        <end position="481"/>
    </location>
</feature>
<proteinExistence type="predicted"/>
<keyword evidence="1" id="KW-0812">Transmembrane</keyword>
<dbReference type="AlphaFoldDB" id="A0A4R3VZA1"/>
<accession>A0A4R3VZA1</accession>
<name>A0A4R3VZA1_9SPHI</name>
<keyword evidence="1" id="KW-0472">Membrane</keyword>
<sequence>METNNQNPHELAGQATPLSWYDRMVNSFVLKLGVIFILTLMTLIPLSLVNDLIAERKNREERVTRDISSKWGSAQVVSSPILALPYKFIEESVKKDATGKDFIVHTQVEDWVFILPEMADAKVDVNPEYLQRGIYQSVVYNSKMQIRGAFGKINWDNINVNPEAINWSQVKLIVGVLDVKGLSVPPKINFANQDYGVQINGQLFNLFPNNIIADLKLTKEEDLNAPYAISYELKGSKSFNFLPLANQNKLDIKGNWGHPSFNGGYLPDHREVQDSAFSAVWNIPSFGRKLASYWVGQREIYHFQNADLSEETIDYIPEESGASGTVRNHIATDRDMVQVNFLPEVNNYQKTTRVAKYGILVIMLTFASLFFTEIIKKQRIHIIQYILIAAAMVLFYSLLLAISEHLGFNLAYFIAACATTGLIASFILMITKHKTTALLFAGILSLFYLFIYVLMQLRDYSLIAGTIGIFIILAVLMRVSTKVNWNQFEKKS</sequence>
<dbReference type="PANTHER" id="PTHR30092:SF0">
    <property type="entry name" value="INNER MEMBRANE PROTEIN CRED"/>
    <property type="match status" value="1"/>
</dbReference>
<gene>
    <name evidence="2" type="ORF">EDC17_101652</name>
</gene>
<keyword evidence="1" id="KW-1133">Transmembrane helix</keyword>
<feature type="transmembrane region" description="Helical" evidence="1">
    <location>
        <begin position="357"/>
        <end position="375"/>
    </location>
</feature>
<dbReference type="OrthoDB" id="9791851at2"/>
<dbReference type="PIRSF" id="PIRSF004548">
    <property type="entry name" value="CreD"/>
    <property type="match status" value="1"/>
</dbReference>